<accession>A0AAD4UEB9</accession>
<protein>
    <submittedName>
        <fullName evidence="1">Uncharacterized protein</fullName>
    </submittedName>
</protein>
<name>A0AAD4UEB9_OVIAM</name>
<keyword evidence="2" id="KW-1185">Reference proteome</keyword>
<dbReference type="AlphaFoldDB" id="A0AAD4UEB9"/>
<organism evidence="1 2">
    <name type="scientific">Ovis ammon polii</name>
    <dbReference type="NCBI Taxonomy" id="230172"/>
    <lineage>
        <taxon>Eukaryota</taxon>
        <taxon>Metazoa</taxon>
        <taxon>Chordata</taxon>
        <taxon>Craniata</taxon>
        <taxon>Vertebrata</taxon>
        <taxon>Euteleostomi</taxon>
        <taxon>Mammalia</taxon>
        <taxon>Eutheria</taxon>
        <taxon>Laurasiatheria</taxon>
        <taxon>Artiodactyla</taxon>
        <taxon>Ruminantia</taxon>
        <taxon>Pecora</taxon>
        <taxon>Bovidae</taxon>
        <taxon>Caprinae</taxon>
        <taxon>Ovis</taxon>
    </lineage>
</organism>
<evidence type="ECO:0000313" key="2">
    <source>
        <dbReference type="Proteomes" id="UP001214576"/>
    </source>
</evidence>
<comment type="caution">
    <text evidence="1">The sequence shown here is derived from an EMBL/GenBank/DDBJ whole genome shotgun (WGS) entry which is preliminary data.</text>
</comment>
<dbReference type="EMBL" id="JAKZEL010000006">
    <property type="protein sequence ID" value="KAI4543037.1"/>
    <property type="molecule type" value="Genomic_DNA"/>
</dbReference>
<proteinExistence type="predicted"/>
<gene>
    <name evidence="1" type="ORF">MG293_007163</name>
</gene>
<sequence length="203" mass="23071">MDKRKTNGDKVSLSTCALLTHQTRYSAIYYNCYEHSPKVSFRKGRRSLGNFRSRRSIGLAKATGRPQSSEDRIARRLSGKYQLGLPRKDKSKKDLMGSPAPYLGYQLAEIYLKPQLQRPQRPTQPCCTIEGTLAELSSSCFEKATRRLRETAKYPGEKLGMKSRISFCYSKVIALPAVTINPWMEFIQKCRKVTSQHGIVEQA</sequence>
<reference evidence="1" key="1">
    <citation type="submission" date="2022-03" db="EMBL/GenBank/DDBJ databases">
        <title>Genomic analyses of argali, domestic sheep and their hybrids provide insights into chromosomal evolution, heterosis and genetic basis of agronomic traits.</title>
        <authorList>
            <person name="Li M."/>
        </authorList>
    </citation>
    <scope>NUCLEOTIDE SEQUENCE</scope>
    <source>
        <strain evidence="1">CAU-MHL-2022a</strain>
        <tissue evidence="1">Skin</tissue>
    </source>
</reference>
<dbReference type="Proteomes" id="UP001214576">
    <property type="component" value="Unassembled WGS sequence"/>
</dbReference>
<evidence type="ECO:0000313" key="1">
    <source>
        <dbReference type="EMBL" id="KAI4543037.1"/>
    </source>
</evidence>